<keyword evidence="15" id="KW-1185">Reference proteome</keyword>
<dbReference type="Gene3D" id="1.10.1670.10">
    <property type="entry name" value="Helix-hairpin-Helix base-excision DNA repair enzymes (C-terminal)"/>
    <property type="match status" value="1"/>
</dbReference>
<comment type="catalytic activity">
    <reaction evidence="12">
        <text>2'-deoxyribonucleotide-(2'-deoxyribose 5'-phosphate)-2'-deoxyribonucleotide-DNA = a 3'-end 2'-deoxyribonucleotide-(2,3-dehydro-2,3-deoxyribose 5'-phosphate)-DNA + a 5'-end 5'-phospho-2'-deoxyribonucleoside-DNA + H(+)</text>
        <dbReference type="Rhea" id="RHEA:66592"/>
        <dbReference type="Rhea" id="RHEA-COMP:13180"/>
        <dbReference type="Rhea" id="RHEA-COMP:16897"/>
        <dbReference type="Rhea" id="RHEA-COMP:17067"/>
        <dbReference type="ChEBI" id="CHEBI:15378"/>
        <dbReference type="ChEBI" id="CHEBI:136412"/>
        <dbReference type="ChEBI" id="CHEBI:157695"/>
        <dbReference type="ChEBI" id="CHEBI:167181"/>
        <dbReference type="EC" id="4.2.99.18"/>
    </reaction>
</comment>
<dbReference type="RefSeq" id="WP_021760282.1">
    <property type="nucleotide sequence ID" value="NC_022444.1"/>
</dbReference>
<organism evidence="14 15">
    <name type="scientific">Megalodesulfovibrio gigas (strain ATCC 19364 / DSM 1382 / NCIMB 9332 / VKM B-1759)</name>
    <name type="common">Desulfovibrio gigas</name>
    <dbReference type="NCBI Taxonomy" id="1121448"/>
    <lineage>
        <taxon>Bacteria</taxon>
        <taxon>Pseudomonadati</taxon>
        <taxon>Thermodesulfobacteriota</taxon>
        <taxon>Desulfovibrionia</taxon>
        <taxon>Desulfovibrionales</taxon>
        <taxon>Desulfovibrionaceae</taxon>
        <taxon>Megalodesulfovibrio</taxon>
    </lineage>
</organism>
<dbReference type="HOGENOM" id="CLU_012862_3_3_7"/>
<protein>
    <recommendedName>
        <fullName evidence="12">Endonuclease III</fullName>
        <ecNumber evidence="12">4.2.99.18</ecNumber>
    </recommendedName>
    <alternativeName>
        <fullName evidence="12">DNA-(apurinic or apyrimidinic site) lyase</fullName>
    </alternativeName>
</protein>
<keyword evidence="7 12" id="KW-0411">Iron-sulfur</keyword>
<evidence type="ECO:0000256" key="11">
    <source>
        <dbReference type="ARBA" id="ARBA00023295"/>
    </source>
</evidence>
<dbReference type="SUPFAM" id="SSF48150">
    <property type="entry name" value="DNA-glycosylase"/>
    <property type="match status" value="1"/>
</dbReference>
<dbReference type="AlphaFoldDB" id="T2GBC6"/>
<dbReference type="PROSITE" id="PS01155">
    <property type="entry name" value="ENDONUCLEASE_III_2"/>
    <property type="match status" value="1"/>
</dbReference>
<comment type="similarity">
    <text evidence="1 12">Belongs to the Nth/MutY family.</text>
</comment>
<keyword evidence="10 12" id="KW-0456">Lyase</keyword>
<evidence type="ECO:0000313" key="14">
    <source>
        <dbReference type="EMBL" id="AGW13436.1"/>
    </source>
</evidence>
<dbReference type="STRING" id="1121448.DGI_1607"/>
<evidence type="ECO:0000256" key="3">
    <source>
        <dbReference type="ARBA" id="ARBA00022723"/>
    </source>
</evidence>
<feature type="domain" description="HhH-GPD" evidence="13">
    <location>
        <begin position="42"/>
        <end position="190"/>
    </location>
</feature>
<dbReference type="KEGG" id="dgg:DGI_1607"/>
<reference evidence="14 15" key="1">
    <citation type="journal article" date="2013" name="J. Bacteriol.">
        <title>Roles of HynAB and Ech, the only two hydrogenases found in the model sulfate reducer Desulfovibrio gigas.</title>
        <authorList>
            <person name="Morais-Silva F.O."/>
            <person name="Santos C.I."/>
            <person name="Rodrigues R."/>
            <person name="Pereira I.A."/>
            <person name="Rodrigues-Pousada C."/>
        </authorList>
    </citation>
    <scope>NUCLEOTIDE SEQUENCE [LARGE SCALE GENOMIC DNA]</scope>
    <source>
        <strain evidence="15">ATCC 19364 / DSM 1382 / NCIMB 9332 / VKM B-1759</strain>
    </source>
</reference>
<keyword evidence="14" id="KW-0255">Endonuclease</keyword>
<dbReference type="PATRIC" id="fig|1121448.10.peg.1595"/>
<evidence type="ECO:0000256" key="7">
    <source>
        <dbReference type="ARBA" id="ARBA00023014"/>
    </source>
</evidence>
<evidence type="ECO:0000256" key="2">
    <source>
        <dbReference type="ARBA" id="ARBA00022485"/>
    </source>
</evidence>
<keyword evidence="2 12" id="KW-0004">4Fe-4S</keyword>
<dbReference type="GO" id="GO:0003677">
    <property type="term" value="F:DNA binding"/>
    <property type="evidence" value="ECO:0007669"/>
    <property type="project" value="UniProtKB-UniRule"/>
</dbReference>
<evidence type="ECO:0000256" key="6">
    <source>
        <dbReference type="ARBA" id="ARBA00023004"/>
    </source>
</evidence>
<evidence type="ECO:0000256" key="5">
    <source>
        <dbReference type="ARBA" id="ARBA00022801"/>
    </source>
</evidence>
<proteinExistence type="inferred from homology"/>
<reference evidence="15" key="2">
    <citation type="submission" date="2013-07" db="EMBL/GenBank/DDBJ databases">
        <authorList>
            <person name="Morais-Silva F.O."/>
            <person name="Rezende A.M."/>
            <person name="Pimentel C."/>
            <person name="Resende D.M."/>
            <person name="Santos C.I."/>
            <person name="Clemente C."/>
            <person name="de Oliveira L.M."/>
            <person name="da Silva S.M."/>
            <person name="Costa D.A."/>
            <person name="Varela-Raposo A."/>
            <person name="Horacio E.C.A."/>
            <person name="Matos M."/>
            <person name="Flores O."/>
            <person name="Ruiz J.C."/>
            <person name="Rodrigues-Pousada C."/>
        </authorList>
    </citation>
    <scope>NUCLEOTIDE SEQUENCE [LARGE SCALE GENOMIC DNA]</scope>
    <source>
        <strain evidence="15">ATCC 19364 / DSM 1382 / NCIMB 9332 / VKM B-1759</strain>
    </source>
</reference>
<evidence type="ECO:0000256" key="1">
    <source>
        <dbReference type="ARBA" id="ARBA00008343"/>
    </source>
</evidence>
<dbReference type="GO" id="GO:0006285">
    <property type="term" value="P:base-excision repair, AP site formation"/>
    <property type="evidence" value="ECO:0007669"/>
    <property type="project" value="TreeGrafter"/>
</dbReference>
<dbReference type="FunFam" id="1.10.1670.10:FF:000001">
    <property type="entry name" value="Endonuclease III"/>
    <property type="match status" value="1"/>
</dbReference>
<dbReference type="EMBL" id="CP006585">
    <property type="protein sequence ID" value="AGW13436.1"/>
    <property type="molecule type" value="Genomic_DNA"/>
</dbReference>
<keyword evidence="11 12" id="KW-0326">Glycosidase</keyword>
<dbReference type="HAMAP" id="MF_00942">
    <property type="entry name" value="Nth"/>
    <property type="match status" value="1"/>
</dbReference>
<sequence length="216" mass="23776">MPDTAASRRIASILATLAARYPAPETMLHWRTPWELLVATVLSAQCTDDRVNKVTPGLFARFPDVAAVAAADVAEVEELIHSTGFFRNKAKHLVATAQLLVRRYAGQVPQSMPALLELPGVARKTANIVLANAFGIQAGVAVDTHVKRLAWRMELTHSKDVLKIERDLMACIPQADWGRANHWLVLFGREVCTARAPRCRACPVASHCPRRDVAEK</sequence>
<keyword evidence="6 12" id="KW-0408">Iron</keyword>
<evidence type="ECO:0000256" key="8">
    <source>
        <dbReference type="ARBA" id="ARBA00023125"/>
    </source>
</evidence>
<evidence type="ECO:0000256" key="12">
    <source>
        <dbReference type="HAMAP-Rule" id="MF_00942"/>
    </source>
</evidence>
<dbReference type="InterPro" id="IPR003651">
    <property type="entry name" value="Endonuclease3_FeS-loop_motif"/>
</dbReference>
<dbReference type="OrthoDB" id="9800977at2"/>
<accession>T2GBC6</accession>
<dbReference type="InterPro" id="IPR023170">
    <property type="entry name" value="HhH_base_excis_C"/>
</dbReference>
<evidence type="ECO:0000259" key="13">
    <source>
        <dbReference type="SMART" id="SM00478"/>
    </source>
</evidence>
<dbReference type="PIRSF" id="PIRSF001435">
    <property type="entry name" value="Nth"/>
    <property type="match status" value="1"/>
</dbReference>
<dbReference type="InterPro" id="IPR004036">
    <property type="entry name" value="Endonuclease-III-like_CS2"/>
</dbReference>
<dbReference type="SMART" id="SM00478">
    <property type="entry name" value="ENDO3c"/>
    <property type="match status" value="1"/>
</dbReference>
<dbReference type="GO" id="GO:0140078">
    <property type="term" value="F:class I DNA-(apurinic or apyrimidinic site) endonuclease activity"/>
    <property type="evidence" value="ECO:0007669"/>
    <property type="project" value="UniProtKB-EC"/>
</dbReference>
<dbReference type="GO" id="GO:0051539">
    <property type="term" value="F:4 iron, 4 sulfur cluster binding"/>
    <property type="evidence" value="ECO:0007669"/>
    <property type="project" value="UniProtKB-UniRule"/>
</dbReference>
<dbReference type="InterPro" id="IPR005759">
    <property type="entry name" value="Nth"/>
</dbReference>
<name>T2GBC6_MEGG1</name>
<evidence type="ECO:0000256" key="10">
    <source>
        <dbReference type="ARBA" id="ARBA00023239"/>
    </source>
</evidence>
<dbReference type="InterPro" id="IPR003265">
    <property type="entry name" value="HhH-GPD_domain"/>
</dbReference>
<feature type="binding site" evidence="12">
    <location>
        <position position="192"/>
    </location>
    <ligand>
        <name>[4Fe-4S] cluster</name>
        <dbReference type="ChEBI" id="CHEBI:49883"/>
    </ligand>
</feature>
<dbReference type="PANTHER" id="PTHR10359:SF18">
    <property type="entry name" value="ENDONUCLEASE III"/>
    <property type="match status" value="1"/>
</dbReference>
<dbReference type="Gene3D" id="1.10.340.30">
    <property type="entry name" value="Hypothetical protein, domain 2"/>
    <property type="match status" value="1"/>
</dbReference>
<dbReference type="GO" id="GO:0046872">
    <property type="term" value="F:metal ion binding"/>
    <property type="evidence" value="ECO:0007669"/>
    <property type="project" value="UniProtKB-KW"/>
</dbReference>
<feature type="binding site" evidence="12">
    <location>
        <position position="202"/>
    </location>
    <ligand>
        <name>[4Fe-4S] cluster</name>
        <dbReference type="ChEBI" id="CHEBI:49883"/>
    </ligand>
</feature>
<dbReference type="PANTHER" id="PTHR10359">
    <property type="entry name" value="A/G-SPECIFIC ADENINE GLYCOSYLASE/ENDONUCLEASE III"/>
    <property type="match status" value="1"/>
</dbReference>
<keyword evidence="5 12" id="KW-0378">Hydrolase</keyword>
<keyword evidence="8 12" id="KW-0238">DNA-binding</keyword>
<comment type="function">
    <text evidence="12">DNA repair enzyme that has both DNA N-glycosylase activity and AP-lyase activity. The DNA N-glycosylase activity releases various damaged pyrimidines from DNA by cleaving the N-glycosidic bond, leaving an AP (apurinic/apyrimidinic) site. The AP-lyase activity cleaves the phosphodiester bond 3' to the AP site by a beta-elimination, leaving a 3'-terminal unsaturated sugar and a product with a terminal 5'-phosphate.</text>
</comment>
<keyword evidence="4 12" id="KW-0227">DNA damage</keyword>
<dbReference type="SMART" id="SM00525">
    <property type="entry name" value="FES"/>
    <property type="match status" value="1"/>
</dbReference>
<dbReference type="EC" id="4.2.99.18" evidence="12"/>
<keyword evidence="14" id="KW-0540">Nuclease</keyword>
<feature type="binding site" evidence="12">
    <location>
        <position position="208"/>
    </location>
    <ligand>
        <name>[4Fe-4S] cluster</name>
        <dbReference type="ChEBI" id="CHEBI:49883"/>
    </ligand>
</feature>
<keyword evidence="9 12" id="KW-0234">DNA repair</keyword>
<evidence type="ECO:0000313" key="15">
    <source>
        <dbReference type="Proteomes" id="UP000016587"/>
    </source>
</evidence>
<dbReference type="Proteomes" id="UP000016587">
    <property type="component" value="Chromosome"/>
</dbReference>
<dbReference type="eggNOG" id="COG0177">
    <property type="taxonomic scope" value="Bacteria"/>
</dbReference>
<dbReference type="InterPro" id="IPR011257">
    <property type="entry name" value="DNA_glycosylase"/>
</dbReference>
<evidence type="ECO:0000256" key="9">
    <source>
        <dbReference type="ARBA" id="ARBA00023204"/>
    </source>
</evidence>
<dbReference type="GO" id="GO:0019104">
    <property type="term" value="F:DNA N-glycosylase activity"/>
    <property type="evidence" value="ECO:0007669"/>
    <property type="project" value="UniProtKB-UniRule"/>
</dbReference>
<dbReference type="CDD" id="cd00056">
    <property type="entry name" value="ENDO3c"/>
    <property type="match status" value="1"/>
</dbReference>
<comment type="cofactor">
    <cofactor evidence="12">
        <name>[4Fe-4S] cluster</name>
        <dbReference type="ChEBI" id="CHEBI:49883"/>
    </cofactor>
    <text evidence="12">Binds 1 [4Fe-4S] cluster.</text>
</comment>
<dbReference type="Pfam" id="PF00730">
    <property type="entry name" value="HhH-GPD"/>
    <property type="match status" value="1"/>
</dbReference>
<feature type="binding site" evidence="12">
    <location>
        <position position="199"/>
    </location>
    <ligand>
        <name>[4Fe-4S] cluster</name>
        <dbReference type="ChEBI" id="CHEBI:49883"/>
    </ligand>
</feature>
<dbReference type="FunFam" id="1.10.340.30:FF:000001">
    <property type="entry name" value="Endonuclease III"/>
    <property type="match status" value="1"/>
</dbReference>
<dbReference type="NCBIfam" id="TIGR01083">
    <property type="entry name" value="nth"/>
    <property type="match status" value="1"/>
</dbReference>
<keyword evidence="3 12" id="KW-0479">Metal-binding</keyword>
<evidence type="ECO:0000256" key="4">
    <source>
        <dbReference type="ARBA" id="ARBA00022763"/>
    </source>
</evidence>
<gene>
    <name evidence="12" type="primary">nth</name>
    <name evidence="14" type="ORF">DGI_1607</name>
</gene>